<evidence type="ECO:0000313" key="2">
    <source>
        <dbReference type="Proteomes" id="UP000272942"/>
    </source>
</evidence>
<name>A0A183ALL8_9TREM</name>
<dbReference type="Proteomes" id="UP000272942">
    <property type="component" value="Unassembled WGS sequence"/>
</dbReference>
<organism evidence="3">
    <name type="scientific">Echinostoma caproni</name>
    <dbReference type="NCBI Taxonomy" id="27848"/>
    <lineage>
        <taxon>Eukaryota</taxon>
        <taxon>Metazoa</taxon>
        <taxon>Spiralia</taxon>
        <taxon>Lophotrochozoa</taxon>
        <taxon>Platyhelminthes</taxon>
        <taxon>Trematoda</taxon>
        <taxon>Digenea</taxon>
        <taxon>Plagiorchiida</taxon>
        <taxon>Echinostomata</taxon>
        <taxon>Echinostomatoidea</taxon>
        <taxon>Echinostomatidae</taxon>
        <taxon>Echinostoma</taxon>
    </lineage>
</organism>
<evidence type="ECO:0000313" key="3">
    <source>
        <dbReference type="WBParaSite" id="ECPE_0000787201-mRNA-1"/>
    </source>
</evidence>
<dbReference type="EMBL" id="UZAN01045173">
    <property type="protein sequence ID" value="VDP82190.1"/>
    <property type="molecule type" value="Genomic_DNA"/>
</dbReference>
<sequence>MPLYLEHGTPSRARFTGRNLCRKVYQDSLLAFVDDGVILVRRSDGKVMWNAKISYKNSPSAVSMMTLDVQENQLNALVLGYSGPDSAISSNVSAELTVVYLQLALREPQQSVAGPVETFATEYLKNGPQDGAASVYQLSAGGQLEEHYHLNKTTLCAKANLNGEDYLFTAFQEMNKPWENFAVAIYHLDSGEPVSSLTPGPWTIATHHGAVEWVS</sequence>
<protein>
    <submittedName>
        <fullName evidence="3">Bulb-type lectin domain-containing protein</fullName>
    </submittedName>
</protein>
<proteinExistence type="predicted"/>
<reference evidence="3" key="1">
    <citation type="submission" date="2016-06" db="UniProtKB">
        <authorList>
            <consortium name="WormBaseParasite"/>
        </authorList>
    </citation>
    <scope>IDENTIFICATION</scope>
</reference>
<dbReference type="AlphaFoldDB" id="A0A183ALL8"/>
<accession>A0A183ALL8</accession>
<dbReference type="WBParaSite" id="ECPE_0000787201-mRNA-1">
    <property type="protein sequence ID" value="ECPE_0000787201-mRNA-1"/>
    <property type="gene ID" value="ECPE_0000787201"/>
</dbReference>
<dbReference type="OrthoDB" id="6283187at2759"/>
<gene>
    <name evidence="1" type="ORF">ECPE_LOCUS7853</name>
</gene>
<keyword evidence="2" id="KW-1185">Reference proteome</keyword>
<evidence type="ECO:0000313" key="1">
    <source>
        <dbReference type="EMBL" id="VDP82190.1"/>
    </source>
</evidence>
<reference evidence="1 2" key="2">
    <citation type="submission" date="2018-11" db="EMBL/GenBank/DDBJ databases">
        <authorList>
            <consortium name="Pathogen Informatics"/>
        </authorList>
    </citation>
    <scope>NUCLEOTIDE SEQUENCE [LARGE SCALE GENOMIC DNA]</scope>
    <source>
        <strain evidence="1 2">Egypt</strain>
    </source>
</reference>